<feature type="region of interest" description="Disordered" evidence="1">
    <location>
        <begin position="79"/>
        <end position="151"/>
    </location>
</feature>
<name>A0A7H9EL48_9LACO</name>
<dbReference type="RefSeq" id="WP_180849620.1">
    <property type="nucleotide sequence ID" value="NZ_CANCVW010000005.1"/>
</dbReference>
<feature type="compositionally biased region" description="Low complexity" evidence="1">
    <location>
        <begin position="115"/>
        <end position="151"/>
    </location>
</feature>
<dbReference type="InterPro" id="IPR036779">
    <property type="entry name" value="LysM_dom_sf"/>
</dbReference>
<evidence type="ECO:0000259" key="3">
    <source>
        <dbReference type="PROSITE" id="PS51782"/>
    </source>
</evidence>
<dbReference type="Gene3D" id="3.10.350.10">
    <property type="entry name" value="LysM domain"/>
    <property type="match status" value="1"/>
</dbReference>
<keyword evidence="2" id="KW-0812">Transmembrane</keyword>
<feature type="region of interest" description="Disordered" evidence="1">
    <location>
        <begin position="1"/>
        <end position="36"/>
    </location>
</feature>
<keyword evidence="2" id="KW-1133">Transmembrane helix</keyword>
<protein>
    <submittedName>
        <fullName evidence="4">LysM peptidoglycan-binding domain-containing protein</fullName>
    </submittedName>
</protein>
<dbReference type="SMART" id="SM00257">
    <property type="entry name" value="LysM"/>
    <property type="match status" value="1"/>
</dbReference>
<dbReference type="EMBL" id="CP047418">
    <property type="protein sequence ID" value="QLL77895.1"/>
    <property type="molecule type" value="Genomic_DNA"/>
</dbReference>
<reference evidence="4 5" key="1">
    <citation type="submission" date="2020-01" db="EMBL/GenBank/DDBJ databases">
        <title>Complete and circular genome sequences of six lactobacillus isolates from horses.</title>
        <authorList>
            <person name="Hassan H.M."/>
        </authorList>
    </citation>
    <scope>NUCLEOTIDE SEQUENCE [LARGE SCALE GENOMIC DNA]</scope>
    <source>
        <strain evidence="4 5">1A</strain>
    </source>
</reference>
<dbReference type="AlphaFoldDB" id="A0A7H9EL48"/>
<dbReference type="InterPro" id="IPR018392">
    <property type="entry name" value="LysM"/>
</dbReference>
<sequence length="201" mass="21721">MNRDDRDSRGQVEDNKPWENQFEDERDDRGNYSRTANKRKNRNNTVLTTSLLIIFIVIILGTIGLYFLSQKTATKTVENDADSVEVVTSSEGKRKSSSTHKAKKATSKKEKKKATSTSAETTSSKSEASSSEVSSSSSVASSSSAASSSSQEAKQYATVGQGQGIYRVATNNGLTVDQLIQLNPGLSTSSQLSPGQQVRIK</sequence>
<evidence type="ECO:0000256" key="1">
    <source>
        <dbReference type="SAM" id="MobiDB-lite"/>
    </source>
</evidence>
<dbReference type="KEGG" id="lsw:GTO87_04310"/>
<evidence type="ECO:0000313" key="5">
    <source>
        <dbReference type="Proteomes" id="UP000510886"/>
    </source>
</evidence>
<organism evidence="4 5">
    <name type="scientific">Ligilactobacillus saerimneri</name>
    <dbReference type="NCBI Taxonomy" id="228229"/>
    <lineage>
        <taxon>Bacteria</taxon>
        <taxon>Bacillati</taxon>
        <taxon>Bacillota</taxon>
        <taxon>Bacilli</taxon>
        <taxon>Lactobacillales</taxon>
        <taxon>Lactobacillaceae</taxon>
        <taxon>Ligilactobacillus</taxon>
    </lineage>
</organism>
<evidence type="ECO:0000313" key="4">
    <source>
        <dbReference type="EMBL" id="QLL77895.1"/>
    </source>
</evidence>
<feature type="compositionally biased region" description="Basic and acidic residues" evidence="1">
    <location>
        <begin position="1"/>
        <end position="17"/>
    </location>
</feature>
<feature type="domain" description="LysM" evidence="3">
    <location>
        <begin position="155"/>
        <end position="200"/>
    </location>
</feature>
<gene>
    <name evidence="4" type="ORF">GTO87_04310</name>
</gene>
<dbReference type="Pfam" id="PF01476">
    <property type="entry name" value="LysM"/>
    <property type="match status" value="1"/>
</dbReference>
<feature type="transmembrane region" description="Helical" evidence="2">
    <location>
        <begin position="46"/>
        <end position="68"/>
    </location>
</feature>
<feature type="compositionally biased region" description="Basic residues" evidence="1">
    <location>
        <begin position="95"/>
        <end position="114"/>
    </location>
</feature>
<evidence type="ECO:0000256" key="2">
    <source>
        <dbReference type="SAM" id="Phobius"/>
    </source>
</evidence>
<keyword evidence="2" id="KW-0472">Membrane</keyword>
<dbReference type="PROSITE" id="PS51782">
    <property type="entry name" value="LYSM"/>
    <property type="match status" value="1"/>
</dbReference>
<proteinExistence type="predicted"/>
<accession>A0A7H9EL48</accession>
<dbReference type="Proteomes" id="UP000510886">
    <property type="component" value="Chromosome"/>
</dbReference>
<dbReference type="SUPFAM" id="SSF54106">
    <property type="entry name" value="LysM domain"/>
    <property type="match status" value="1"/>
</dbReference>